<evidence type="ECO:0000313" key="2">
    <source>
        <dbReference type="EMBL" id="WNH08459.1"/>
    </source>
</evidence>
<feature type="signal peptide" evidence="1">
    <location>
        <begin position="1"/>
        <end position="21"/>
    </location>
</feature>
<protein>
    <recommendedName>
        <fullName evidence="4">OmpA-like domain-containing protein</fullName>
    </recommendedName>
</protein>
<dbReference type="EMBL" id="CP134537">
    <property type="protein sequence ID" value="WNH08459.1"/>
    <property type="molecule type" value="Genomic_DNA"/>
</dbReference>
<proteinExistence type="predicted"/>
<reference evidence="2 3" key="1">
    <citation type="submission" date="2023-09" db="EMBL/GenBank/DDBJ databases">
        <title>Thalassobella suaedae gen. nov., sp. nov., a marine bacterium of the family Flavobacteriaceae isolated from a halophyte Suaeda japonica.</title>
        <authorList>
            <person name="Lee S.Y."/>
            <person name="Hwang C.Y."/>
        </authorList>
    </citation>
    <scope>NUCLEOTIDE SEQUENCE [LARGE SCALE GENOMIC DNA]</scope>
    <source>
        <strain evidence="2 3">HL-DH14</strain>
    </source>
</reference>
<accession>A0ABY9XS04</accession>
<sequence>MKIKYLLLALFFICLSNIISAQNTYDIIFPGNDRNQKCQQCFQIFNKKPKEVQFSIKREHDNLYFQVNDKNWFNLLFKNDGDGVAIDIVLKDRYACDIELIKKSQIRGFLLKPVYTKDLRKGLKPNGENIFRTFVGKIPEGFLNDELEYNILFLNNKNLCQYYTIYDLESYPWELLDMGMYLDSLTYNPKEIKSSAQESYVLRNKTLKFKIPFKKNKSNYSQEDIKPIYDSLRLTDFNIKAINIKAYSSIEGRLDRNIELQEQRANSIVAALQSFQKPTIKTTVSSSENWVEFLNDIKGTKYESLSGLSKSKIKAKLIGGLSEEMESILKHHRKAVLELELEKKDKYKTMTADVLLNKFNTAITAEKLDEARVIQNSIFERLKEKEVSPDILRKMNIPKQAKFVKIFNKNSAFRYMLNVRQILIVYNELLELEKLVPKDREVKYNIAALKIQLWRFKAIEIDETKLKSQIAALRNYGIDSALISRMMVNFHIVRAENLMQKRDYVNKDKSVAYINNNYNKFPLSDYDYLSLAQFFSYYANIELSVKLLENKARSIDIDENLLFYYLNLTLVSVDFTKDLNYKTIMLNAINMNKERYCKLFNAVEDGGVTFQLLENNYLRETYCENCNN</sequence>
<feature type="chain" id="PRO_5046723572" description="OmpA-like domain-containing protein" evidence="1">
    <location>
        <begin position="22"/>
        <end position="628"/>
    </location>
</feature>
<gene>
    <name evidence="2" type="ORF">RHP51_15210</name>
</gene>
<dbReference type="RefSeq" id="WP_415865122.1">
    <property type="nucleotide sequence ID" value="NZ_CP134537.1"/>
</dbReference>
<evidence type="ECO:0000256" key="1">
    <source>
        <dbReference type="SAM" id="SignalP"/>
    </source>
</evidence>
<keyword evidence="1" id="KW-0732">Signal</keyword>
<evidence type="ECO:0000313" key="3">
    <source>
        <dbReference type="Proteomes" id="UP001302806"/>
    </source>
</evidence>
<evidence type="ECO:0008006" key="4">
    <source>
        <dbReference type="Google" id="ProtNLM"/>
    </source>
</evidence>
<organism evidence="2 3">
    <name type="scientific">Thalassobellus suaedae</name>
    <dbReference type="NCBI Taxonomy" id="3074124"/>
    <lineage>
        <taxon>Bacteria</taxon>
        <taxon>Pseudomonadati</taxon>
        <taxon>Bacteroidota</taxon>
        <taxon>Flavobacteriia</taxon>
        <taxon>Flavobacteriales</taxon>
        <taxon>Flavobacteriaceae</taxon>
        <taxon>Thalassobellus</taxon>
    </lineage>
</organism>
<dbReference type="Proteomes" id="UP001302806">
    <property type="component" value="Chromosome"/>
</dbReference>
<name>A0ABY9XS04_9FLAO</name>